<name>A0A091QWB1_MERNU</name>
<dbReference type="GO" id="GO:0030514">
    <property type="term" value="P:negative regulation of BMP signaling pathway"/>
    <property type="evidence" value="ECO:0007669"/>
    <property type="project" value="TreeGrafter"/>
</dbReference>
<dbReference type="InterPro" id="IPR052278">
    <property type="entry name" value="Chordin-like_regulators"/>
</dbReference>
<dbReference type="AlphaFoldDB" id="A0A091QWB1"/>
<gene>
    <name evidence="3" type="ORF">N331_09741</name>
</gene>
<feature type="non-terminal residue" evidence="3">
    <location>
        <position position="1"/>
    </location>
</feature>
<dbReference type="InterPro" id="IPR010895">
    <property type="entry name" value="CHRD"/>
</dbReference>
<protein>
    <submittedName>
        <fullName evidence="3">Chordin</fullName>
    </submittedName>
</protein>
<sequence>QAQGVVKDLDADLLQHLAQGTAFLQVSTKAHPHGEMRGQV</sequence>
<reference evidence="3 4" key="1">
    <citation type="submission" date="2014-04" db="EMBL/GenBank/DDBJ databases">
        <title>Genome evolution of avian class.</title>
        <authorList>
            <person name="Zhang G."/>
            <person name="Li C."/>
        </authorList>
    </citation>
    <scope>NUCLEOTIDE SEQUENCE [LARGE SCALE GENOMIC DNA]</scope>
    <source>
        <strain evidence="3">BGI_N331</strain>
    </source>
</reference>
<keyword evidence="4" id="KW-1185">Reference proteome</keyword>
<dbReference type="PANTHER" id="PTHR46526">
    <property type="entry name" value="CHORDIN"/>
    <property type="match status" value="1"/>
</dbReference>
<dbReference type="PROSITE" id="PS50933">
    <property type="entry name" value="CHRD"/>
    <property type="match status" value="1"/>
</dbReference>
<evidence type="ECO:0000313" key="3">
    <source>
        <dbReference type="EMBL" id="KFQ30906.1"/>
    </source>
</evidence>
<evidence type="ECO:0000313" key="4">
    <source>
        <dbReference type="Proteomes" id="UP000052967"/>
    </source>
</evidence>
<organism evidence="3 4">
    <name type="scientific">Merops nubicus</name>
    <name type="common">Northern carmine bee-eater</name>
    <dbReference type="NCBI Taxonomy" id="57421"/>
    <lineage>
        <taxon>Eukaryota</taxon>
        <taxon>Metazoa</taxon>
        <taxon>Chordata</taxon>
        <taxon>Craniata</taxon>
        <taxon>Vertebrata</taxon>
        <taxon>Euteleostomi</taxon>
        <taxon>Archelosauria</taxon>
        <taxon>Archosauria</taxon>
        <taxon>Dinosauria</taxon>
        <taxon>Saurischia</taxon>
        <taxon>Theropoda</taxon>
        <taxon>Coelurosauria</taxon>
        <taxon>Aves</taxon>
        <taxon>Neognathae</taxon>
        <taxon>Neoaves</taxon>
        <taxon>Telluraves</taxon>
        <taxon>Coraciimorphae</taxon>
        <taxon>Coraciiformes</taxon>
        <taxon>Meropidae</taxon>
        <taxon>Merops</taxon>
    </lineage>
</organism>
<keyword evidence="1" id="KW-0217">Developmental protein</keyword>
<dbReference type="GO" id="GO:0009953">
    <property type="term" value="P:dorsal/ventral pattern formation"/>
    <property type="evidence" value="ECO:0007669"/>
    <property type="project" value="TreeGrafter"/>
</dbReference>
<dbReference type="EMBL" id="KK706920">
    <property type="protein sequence ID" value="KFQ30906.1"/>
    <property type="molecule type" value="Genomic_DNA"/>
</dbReference>
<proteinExistence type="predicted"/>
<dbReference type="Pfam" id="PF07452">
    <property type="entry name" value="CHRD"/>
    <property type="match status" value="1"/>
</dbReference>
<dbReference type="Proteomes" id="UP000052967">
    <property type="component" value="Unassembled WGS sequence"/>
</dbReference>
<accession>A0A091QWB1</accession>
<dbReference type="PANTHER" id="PTHR46526:SF1">
    <property type="entry name" value="CHORDIN"/>
    <property type="match status" value="1"/>
</dbReference>
<evidence type="ECO:0000256" key="1">
    <source>
        <dbReference type="PROSITE-ProRule" id="PRU00230"/>
    </source>
</evidence>
<dbReference type="GO" id="GO:0005615">
    <property type="term" value="C:extracellular space"/>
    <property type="evidence" value="ECO:0007669"/>
    <property type="project" value="TreeGrafter"/>
</dbReference>
<dbReference type="GO" id="GO:0036122">
    <property type="term" value="F:BMP binding"/>
    <property type="evidence" value="ECO:0007669"/>
    <property type="project" value="TreeGrafter"/>
</dbReference>
<feature type="domain" description="CHRD" evidence="2">
    <location>
        <begin position="1"/>
        <end position="40"/>
    </location>
</feature>
<evidence type="ECO:0000259" key="2">
    <source>
        <dbReference type="PROSITE" id="PS50933"/>
    </source>
</evidence>
<feature type="non-terminal residue" evidence="3">
    <location>
        <position position="40"/>
    </location>
</feature>